<gene>
    <name evidence="5" type="ORF">EPI11_03975</name>
</gene>
<name>A0A444HDQ5_9FLAO</name>
<proteinExistence type="inferred from homology"/>
<evidence type="ECO:0000313" key="6">
    <source>
        <dbReference type="Proteomes" id="UP000287527"/>
    </source>
</evidence>
<evidence type="ECO:0000256" key="4">
    <source>
        <dbReference type="ARBA" id="ARBA00023315"/>
    </source>
</evidence>
<dbReference type="InterPro" id="IPR050179">
    <property type="entry name" value="Trans_hexapeptide_repeat"/>
</dbReference>
<dbReference type="InterPro" id="IPR001451">
    <property type="entry name" value="Hexapep"/>
</dbReference>
<sequence>MTMLIIYLIKNSFLHFKRLCGSLYRNAKLKQQNPTGMFDLTSQVIECELEKYVVIFDNTKVYNCKIGAYSYIQMNGRIFHCEIGKFCSIAASVSIAPGMHDMSRVTTHPSFYFNTDALPKIFVTEDKLELYKRVHIGHDVWIGEKVVIIDGIKIGNGAVIASGAIVVKDVEPYSVVGGVPARHLKYRFDEETIELFQKSEWWNYSDEWFEKNADMMLDVDRFKEYLKGL</sequence>
<dbReference type="PANTHER" id="PTHR43300">
    <property type="entry name" value="ACETYLTRANSFERASE"/>
    <property type="match status" value="1"/>
</dbReference>
<dbReference type="Pfam" id="PF00132">
    <property type="entry name" value="Hexapep"/>
    <property type="match status" value="1"/>
</dbReference>
<dbReference type="OrthoDB" id="9814490at2"/>
<accession>A0A444HDQ5</accession>
<evidence type="ECO:0000256" key="2">
    <source>
        <dbReference type="ARBA" id="ARBA00022679"/>
    </source>
</evidence>
<dbReference type="CDD" id="cd03349">
    <property type="entry name" value="LbH_XAT"/>
    <property type="match status" value="1"/>
</dbReference>
<evidence type="ECO:0000256" key="3">
    <source>
        <dbReference type="ARBA" id="ARBA00022737"/>
    </source>
</evidence>
<dbReference type="EMBL" id="SBII01000002">
    <property type="protein sequence ID" value="RWX02390.1"/>
    <property type="molecule type" value="Genomic_DNA"/>
</dbReference>
<evidence type="ECO:0000313" key="5">
    <source>
        <dbReference type="EMBL" id="RWX02390.1"/>
    </source>
</evidence>
<protein>
    <submittedName>
        <fullName evidence="5">CatB-related O-acetyltransferase</fullName>
    </submittedName>
</protein>
<keyword evidence="4" id="KW-0012">Acyltransferase</keyword>
<reference evidence="5 6" key="1">
    <citation type="submission" date="2019-01" db="EMBL/GenBank/DDBJ databases">
        <title>Flavobacterium sp. nov.,isolated from freshwater.</title>
        <authorList>
            <person name="Zhang R."/>
            <person name="Du Z.-J."/>
        </authorList>
    </citation>
    <scope>NUCLEOTIDE SEQUENCE [LARGE SCALE GENOMIC DNA]</scope>
    <source>
        <strain evidence="5 6">1E403</strain>
    </source>
</reference>
<organism evidence="5 6">
    <name type="scientific">Flavobacterium cerinum</name>
    <dbReference type="NCBI Taxonomy" id="2502784"/>
    <lineage>
        <taxon>Bacteria</taxon>
        <taxon>Pseudomonadati</taxon>
        <taxon>Bacteroidota</taxon>
        <taxon>Flavobacteriia</taxon>
        <taxon>Flavobacteriales</taxon>
        <taxon>Flavobacteriaceae</taxon>
        <taxon>Flavobacterium</taxon>
    </lineage>
</organism>
<dbReference type="Proteomes" id="UP000287527">
    <property type="component" value="Unassembled WGS sequence"/>
</dbReference>
<dbReference type="Gene3D" id="2.160.10.10">
    <property type="entry name" value="Hexapeptide repeat proteins"/>
    <property type="match status" value="1"/>
</dbReference>
<dbReference type="AlphaFoldDB" id="A0A444HDQ5"/>
<dbReference type="PROSITE" id="PS00101">
    <property type="entry name" value="HEXAPEP_TRANSFERASES"/>
    <property type="match status" value="1"/>
</dbReference>
<dbReference type="GO" id="GO:0016746">
    <property type="term" value="F:acyltransferase activity"/>
    <property type="evidence" value="ECO:0007669"/>
    <property type="project" value="UniProtKB-KW"/>
</dbReference>
<dbReference type="PANTHER" id="PTHR43300:SF11">
    <property type="entry name" value="ACETYLTRANSFERASE RV3034C-RELATED"/>
    <property type="match status" value="1"/>
</dbReference>
<dbReference type="InterPro" id="IPR011004">
    <property type="entry name" value="Trimer_LpxA-like_sf"/>
</dbReference>
<comment type="similarity">
    <text evidence="1">Belongs to the transferase hexapeptide repeat family.</text>
</comment>
<dbReference type="InterPro" id="IPR018357">
    <property type="entry name" value="Hexapep_transf_CS"/>
</dbReference>
<keyword evidence="3" id="KW-0677">Repeat</keyword>
<keyword evidence="2 5" id="KW-0808">Transferase</keyword>
<evidence type="ECO:0000256" key="1">
    <source>
        <dbReference type="ARBA" id="ARBA00007274"/>
    </source>
</evidence>
<comment type="caution">
    <text evidence="5">The sequence shown here is derived from an EMBL/GenBank/DDBJ whole genome shotgun (WGS) entry which is preliminary data.</text>
</comment>
<keyword evidence="6" id="KW-1185">Reference proteome</keyword>
<dbReference type="SUPFAM" id="SSF51161">
    <property type="entry name" value="Trimeric LpxA-like enzymes"/>
    <property type="match status" value="1"/>
</dbReference>